<evidence type="ECO:0000313" key="6">
    <source>
        <dbReference type="Proteomes" id="UP000542125"/>
    </source>
</evidence>
<reference evidence="5 6" key="1">
    <citation type="submission" date="2020-07" db="EMBL/GenBank/DDBJ databases">
        <title>Genomic Encyclopedia of Type Strains, Phase IV (KMG-V): Genome sequencing to study the core and pangenomes of soil and plant-associated prokaryotes.</title>
        <authorList>
            <person name="Whitman W."/>
        </authorList>
    </citation>
    <scope>NUCLEOTIDE SEQUENCE [LARGE SCALE GENOMIC DNA]</scope>
    <source>
        <strain evidence="5 6">SAS40</strain>
    </source>
</reference>
<dbReference type="InterPro" id="IPR036390">
    <property type="entry name" value="WH_DNA-bd_sf"/>
</dbReference>
<dbReference type="EMBL" id="JACBYR010000002">
    <property type="protein sequence ID" value="NYE84891.1"/>
    <property type="molecule type" value="Genomic_DNA"/>
</dbReference>
<evidence type="ECO:0000259" key="4">
    <source>
        <dbReference type="PROSITE" id="PS50949"/>
    </source>
</evidence>
<dbReference type="CDD" id="cd07377">
    <property type="entry name" value="WHTH_GntR"/>
    <property type="match status" value="1"/>
</dbReference>
<dbReference type="RefSeq" id="WP_179588923.1">
    <property type="nucleotide sequence ID" value="NZ_JACBYR010000002.1"/>
</dbReference>
<name>A0A7Y9IXL9_9BURK</name>
<dbReference type="InterPro" id="IPR011663">
    <property type="entry name" value="UTRA"/>
</dbReference>
<dbReference type="PROSITE" id="PS50949">
    <property type="entry name" value="HTH_GNTR"/>
    <property type="match status" value="1"/>
</dbReference>
<dbReference type="PANTHER" id="PTHR44846:SF1">
    <property type="entry name" value="MANNOSYL-D-GLYCERATE TRANSPORT_METABOLISM SYSTEM REPRESSOR MNGR-RELATED"/>
    <property type="match status" value="1"/>
</dbReference>
<organism evidence="5 6">
    <name type="scientific">Pigmentiphaga litoralis</name>
    <dbReference type="NCBI Taxonomy" id="516702"/>
    <lineage>
        <taxon>Bacteria</taxon>
        <taxon>Pseudomonadati</taxon>
        <taxon>Pseudomonadota</taxon>
        <taxon>Betaproteobacteria</taxon>
        <taxon>Burkholderiales</taxon>
        <taxon>Alcaligenaceae</taxon>
        <taxon>Pigmentiphaga</taxon>
    </lineage>
</organism>
<dbReference type="SMART" id="SM00345">
    <property type="entry name" value="HTH_GNTR"/>
    <property type="match status" value="1"/>
</dbReference>
<dbReference type="InterPro" id="IPR036388">
    <property type="entry name" value="WH-like_DNA-bd_sf"/>
</dbReference>
<dbReference type="Pfam" id="PF07702">
    <property type="entry name" value="UTRA"/>
    <property type="match status" value="1"/>
</dbReference>
<dbReference type="SMART" id="SM00866">
    <property type="entry name" value="UTRA"/>
    <property type="match status" value="1"/>
</dbReference>
<keyword evidence="3" id="KW-0804">Transcription</keyword>
<evidence type="ECO:0000256" key="3">
    <source>
        <dbReference type="ARBA" id="ARBA00023163"/>
    </source>
</evidence>
<evidence type="ECO:0000313" key="5">
    <source>
        <dbReference type="EMBL" id="NYE84891.1"/>
    </source>
</evidence>
<dbReference type="SUPFAM" id="SSF64288">
    <property type="entry name" value="Chorismate lyase-like"/>
    <property type="match status" value="1"/>
</dbReference>
<evidence type="ECO:0000256" key="1">
    <source>
        <dbReference type="ARBA" id="ARBA00023015"/>
    </source>
</evidence>
<dbReference type="InterPro" id="IPR050679">
    <property type="entry name" value="Bact_HTH_transcr_reg"/>
</dbReference>
<comment type="caution">
    <text evidence="5">The sequence shown here is derived from an EMBL/GenBank/DDBJ whole genome shotgun (WGS) entry which is preliminary data.</text>
</comment>
<keyword evidence="1" id="KW-0805">Transcription regulation</keyword>
<keyword evidence="6" id="KW-1185">Reference proteome</keyword>
<keyword evidence="2" id="KW-0238">DNA-binding</keyword>
<dbReference type="Pfam" id="PF00392">
    <property type="entry name" value="GntR"/>
    <property type="match status" value="1"/>
</dbReference>
<dbReference type="GO" id="GO:0003700">
    <property type="term" value="F:DNA-binding transcription factor activity"/>
    <property type="evidence" value="ECO:0007669"/>
    <property type="project" value="InterPro"/>
</dbReference>
<gene>
    <name evidence="5" type="ORF">FHW18_004198</name>
</gene>
<dbReference type="Gene3D" id="1.10.10.10">
    <property type="entry name" value="Winged helix-like DNA-binding domain superfamily/Winged helix DNA-binding domain"/>
    <property type="match status" value="1"/>
</dbReference>
<dbReference type="InterPro" id="IPR028978">
    <property type="entry name" value="Chorismate_lyase_/UTRA_dom_sf"/>
</dbReference>
<dbReference type="GO" id="GO:0003677">
    <property type="term" value="F:DNA binding"/>
    <property type="evidence" value="ECO:0007669"/>
    <property type="project" value="UniProtKB-KW"/>
</dbReference>
<dbReference type="SUPFAM" id="SSF46785">
    <property type="entry name" value="Winged helix' DNA-binding domain"/>
    <property type="match status" value="1"/>
</dbReference>
<dbReference type="Proteomes" id="UP000542125">
    <property type="component" value="Unassembled WGS sequence"/>
</dbReference>
<proteinExistence type="predicted"/>
<feature type="domain" description="HTH gntR-type" evidence="4">
    <location>
        <begin position="15"/>
        <end position="83"/>
    </location>
</feature>
<dbReference type="PANTHER" id="PTHR44846">
    <property type="entry name" value="MANNOSYL-D-GLYCERATE TRANSPORT/METABOLISM SYSTEM REPRESSOR MNGR-RELATED"/>
    <property type="match status" value="1"/>
</dbReference>
<dbReference type="Gene3D" id="3.40.1410.10">
    <property type="entry name" value="Chorismate lyase-like"/>
    <property type="match status" value="1"/>
</dbReference>
<evidence type="ECO:0000256" key="2">
    <source>
        <dbReference type="ARBA" id="ARBA00023125"/>
    </source>
</evidence>
<dbReference type="AlphaFoldDB" id="A0A7Y9IXL9"/>
<sequence>MPASSPASDKYTQSQPLWARIALALRGRVLAGEWKAGEAIPAESALSEFYGVALGTMRGAIQSLVEDGLLERIHGRGTFVRGGLTGATMLRFFRFGSAEGDVPASRIKSVKAVKAPALAARELLLAADEQAICIERQRCWGGKVQLLETLWVPHGPFKALLDLDKKDFSPLMYPMYAERLGITVNRAVDELSFDRLSAAQARTLDLPVGHPALRVERVAFDLAGRRIEFRVTVGNADHFRYRAEIR</sequence>
<protein>
    <submittedName>
        <fullName evidence="5">GntR family transcriptional regulator</fullName>
    </submittedName>
</protein>
<accession>A0A7Y9IXL9</accession>
<dbReference type="InterPro" id="IPR000524">
    <property type="entry name" value="Tscrpt_reg_HTH_GntR"/>
</dbReference>
<dbReference type="GO" id="GO:0045892">
    <property type="term" value="P:negative regulation of DNA-templated transcription"/>
    <property type="evidence" value="ECO:0007669"/>
    <property type="project" value="TreeGrafter"/>
</dbReference>